<dbReference type="PANTHER" id="PTHR33047:SF8">
    <property type="entry name" value="REGULATOR OF RDNA TRANSCRIPTION PROTEIN 15"/>
    <property type="match status" value="1"/>
</dbReference>
<comment type="caution">
    <text evidence="1">The sequence shown here is derived from an EMBL/GenBank/DDBJ whole genome shotgun (WGS) entry which is preliminary data.</text>
</comment>
<accession>A0AAP0E133</accession>
<evidence type="ECO:0000313" key="1">
    <source>
        <dbReference type="EMBL" id="KAK9080904.1"/>
    </source>
</evidence>
<dbReference type="InterPro" id="IPR052997">
    <property type="entry name" value="RRT15-like"/>
</dbReference>
<name>A0AAP0E133_9MAGN</name>
<evidence type="ECO:0000313" key="2">
    <source>
        <dbReference type="Proteomes" id="UP001420932"/>
    </source>
</evidence>
<dbReference type="PANTHER" id="PTHR33047">
    <property type="entry name" value="PROTEIN TAR1"/>
    <property type="match status" value="1"/>
</dbReference>
<sequence length="255" mass="27724">MIGRADIEGSKSNVAMNAWSPQAAYPRGNFSDTSSFKFRRSKGSIGHAFTARIRTGNRIKRAFTLLSFTLETRCGYEYDRRERYSGPPIFKGRRGAPTPPTCGAFQLADPTSAEPFPVGGSVVKQKITLPEAPADVSDSLTLPSTAASLLRILTRFPFEARAKHVSTGLPRLLDRLTHVQVPFTWNLSPLRPSKFSFEYLLLPPRSAPTEAPPARALGFTNTAAPSYSSKGLTIAPTAGGLRVSRHPFSGLVDSK</sequence>
<dbReference type="AlphaFoldDB" id="A0AAP0E133"/>
<dbReference type="Proteomes" id="UP001420932">
    <property type="component" value="Unassembled WGS sequence"/>
</dbReference>
<reference evidence="1 2" key="1">
    <citation type="submission" date="2024-01" db="EMBL/GenBank/DDBJ databases">
        <title>Genome assemblies of Stephania.</title>
        <authorList>
            <person name="Yang L."/>
        </authorList>
    </citation>
    <scope>NUCLEOTIDE SEQUENCE [LARGE SCALE GENOMIC DNA]</scope>
    <source>
        <strain evidence="1">YNDBR</strain>
        <tissue evidence="1">Leaf</tissue>
    </source>
</reference>
<keyword evidence="2" id="KW-1185">Reference proteome</keyword>
<protein>
    <submittedName>
        <fullName evidence="1">Uncharacterized protein</fullName>
    </submittedName>
</protein>
<organism evidence="1 2">
    <name type="scientific">Stephania yunnanensis</name>
    <dbReference type="NCBI Taxonomy" id="152371"/>
    <lineage>
        <taxon>Eukaryota</taxon>
        <taxon>Viridiplantae</taxon>
        <taxon>Streptophyta</taxon>
        <taxon>Embryophyta</taxon>
        <taxon>Tracheophyta</taxon>
        <taxon>Spermatophyta</taxon>
        <taxon>Magnoliopsida</taxon>
        <taxon>Ranunculales</taxon>
        <taxon>Menispermaceae</taxon>
        <taxon>Menispermoideae</taxon>
        <taxon>Cissampelideae</taxon>
        <taxon>Stephania</taxon>
    </lineage>
</organism>
<proteinExistence type="predicted"/>
<dbReference type="EMBL" id="JBBNAF010000061">
    <property type="protein sequence ID" value="KAK9080904.1"/>
    <property type="molecule type" value="Genomic_DNA"/>
</dbReference>
<gene>
    <name evidence="1" type="ORF">Syun_031939</name>
</gene>